<dbReference type="RefSeq" id="WP_163672502.1">
    <property type="nucleotide sequence ID" value="NZ_AP022570.1"/>
</dbReference>
<dbReference type="AlphaFoldDB" id="A0A6N4V4V7"/>
<protein>
    <recommendedName>
        <fullName evidence="4">Secretion protein EspD</fullName>
    </recommendedName>
</protein>
<reference evidence="2 3" key="1">
    <citation type="journal article" date="2019" name="Emerg. Microbes Infect.">
        <title>Comprehensive subspecies identification of 175 nontuberculous mycobacteria species based on 7547 genomic profiles.</title>
        <authorList>
            <person name="Matsumoto Y."/>
            <person name="Kinjo T."/>
            <person name="Motooka D."/>
            <person name="Nabeya D."/>
            <person name="Jung N."/>
            <person name="Uechi K."/>
            <person name="Horii T."/>
            <person name="Iida T."/>
            <person name="Fujita J."/>
            <person name="Nakamura S."/>
        </authorList>
    </citation>
    <scope>NUCLEOTIDE SEQUENCE [LARGE SCALE GENOMIC DNA]</scope>
    <source>
        <strain evidence="2 3">JCM 12603</strain>
    </source>
</reference>
<evidence type="ECO:0008006" key="4">
    <source>
        <dbReference type="Google" id="ProtNLM"/>
    </source>
</evidence>
<keyword evidence="3" id="KW-1185">Reference proteome</keyword>
<feature type="region of interest" description="Disordered" evidence="1">
    <location>
        <begin position="1"/>
        <end position="27"/>
    </location>
</feature>
<proteinExistence type="predicted"/>
<evidence type="ECO:0000313" key="2">
    <source>
        <dbReference type="EMBL" id="BBX49611.1"/>
    </source>
</evidence>
<evidence type="ECO:0000313" key="3">
    <source>
        <dbReference type="Proteomes" id="UP000466785"/>
    </source>
</evidence>
<dbReference type="EMBL" id="AP022570">
    <property type="protein sequence ID" value="BBX49611.1"/>
    <property type="molecule type" value="Genomic_DNA"/>
</dbReference>
<gene>
    <name evidence="2" type="ORF">MPOR_06370</name>
</gene>
<evidence type="ECO:0000256" key="1">
    <source>
        <dbReference type="SAM" id="MobiDB-lite"/>
    </source>
</evidence>
<accession>A0A6N4V4V7</accession>
<organism evidence="2 3">
    <name type="scientific">Mycolicibacterium poriferae</name>
    <dbReference type="NCBI Taxonomy" id="39694"/>
    <lineage>
        <taxon>Bacteria</taxon>
        <taxon>Bacillati</taxon>
        <taxon>Actinomycetota</taxon>
        <taxon>Actinomycetes</taxon>
        <taxon>Mycobacteriales</taxon>
        <taxon>Mycobacteriaceae</taxon>
        <taxon>Mycolicibacterium</taxon>
    </lineage>
</organism>
<dbReference type="KEGG" id="mpof:MPOR_06370"/>
<name>A0A6N4V4V7_9MYCO</name>
<feature type="compositionally biased region" description="Low complexity" evidence="1">
    <location>
        <begin position="16"/>
        <end position="27"/>
    </location>
</feature>
<sequence length="188" mass="19260">MAHPPPGDPGDDGNPDGDLAALDFGAAADGDASETDLGVILGDYSSDGDGIDAATDDDPIAAFPSPGFGAGDGHVDDAAAPLFTVANPPGTVTVTTFLDGRVHRVDLAPATTTMAESVLADEIVVIAALATQDARSAQYTVMLDGMREHGHDNAATRDFLNRDLNLPTPEQAAAARIELFTNRYAGEA</sequence>
<dbReference type="Proteomes" id="UP000466785">
    <property type="component" value="Chromosome"/>
</dbReference>